<reference evidence="8" key="1">
    <citation type="submission" date="2023-10" db="EMBL/GenBank/DDBJ databases">
        <authorList>
            <person name="Hackl T."/>
        </authorList>
    </citation>
    <scope>NUCLEOTIDE SEQUENCE</scope>
</reference>
<organism evidence="8 9">
    <name type="scientific">Anthostomella pinea</name>
    <dbReference type="NCBI Taxonomy" id="933095"/>
    <lineage>
        <taxon>Eukaryota</taxon>
        <taxon>Fungi</taxon>
        <taxon>Dikarya</taxon>
        <taxon>Ascomycota</taxon>
        <taxon>Pezizomycotina</taxon>
        <taxon>Sordariomycetes</taxon>
        <taxon>Xylariomycetidae</taxon>
        <taxon>Xylariales</taxon>
        <taxon>Xylariaceae</taxon>
        <taxon>Anthostomella</taxon>
    </lineage>
</organism>
<dbReference type="InterPro" id="IPR036396">
    <property type="entry name" value="Cyt_P450_sf"/>
</dbReference>
<dbReference type="EMBL" id="CAUWAG010000019">
    <property type="protein sequence ID" value="CAJ2512579.1"/>
    <property type="molecule type" value="Genomic_DNA"/>
</dbReference>
<comment type="caution">
    <text evidence="8">The sequence shown here is derived from an EMBL/GenBank/DDBJ whole genome shotgun (WGS) entry which is preliminary data.</text>
</comment>
<keyword evidence="3 7" id="KW-0560">Oxidoreductase</keyword>
<accession>A0AAI8VWX3</accession>
<comment type="similarity">
    <text evidence="1 7">Belongs to the cytochrome P450 family.</text>
</comment>
<evidence type="ECO:0000256" key="5">
    <source>
        <dbReference type="ARBA" id="ARBA00023033"/>
    </source>
</evidence>
<dbReference type="CDD" id="cd11065">
    <property type="entry name" value="CYP64-like"/>
    <property type="match status" value="1"/>
</dbReference>
<dbReference type="InterPro" id="IPR002401">
    <property type="entry name" value="Cyt_P450_E_grp-I"/>
</dbReference>
<gene>
    <name evidence="8" type="ORF">KHLLAP_LOCUS13047</name>
</gene>
<dbReference type="GO" id="GO:0005506">
    <property type="term" value="F:iron ion binding"/>
    <property type="evidence" value="ECO:0007669"/>
    <property type="project" value="InterPro"/>
</dbReference>
<dbReference type="PROSITE" id="PS00086">
    <property type="entry name" value="CYTOCHROME_P450"/>
    <property type="match status" value="1"/>
</dbReference>
<evidence type="ECO:0000256" key="1">
    <source>
        <dbReference type="ARBA" id="ARBA00010617"/>
    </source>
</evidence>
<dbReference type="GO" id="GO:0004497">
    <property type="term" value="F:monooxygenase activity"/>
    <property type="evidence" value="ECO:0007669"/>
    <property type="project" value="UniProtKB-KW"/>
</dbReference>
<dbReference type="PRINTS" id="PR00463">
    <property type="entry name" value="EP450I"/>
</dbReference>
<evidence type="ECO:0000256" key="7">
    <source>
        <dbReference type="RuleBase" id="RU000461"/>
    </source>
</evidence>
<protein>
    <submittedName>
        <fullName evidence="8">Uu.00g055940.m01.CDS01</fullName>
    </submittedName>
</protein>
<dbReference type="InterPro" id="IPR017972">
    <property type="entry name" value="Cyt_P450_CS"/>
</dbReference>
<proteinExistence type="inferred from homology"/>
<dbReference type="Gene3D" id="1.10.630.10">
    <property type="entry name" value="Cytochrome P450"/>
    <property type="match status" value="1"/>
</dbReference>
<keyword evidence="5 7" id="KW-0503">Monooxygenase</keyword>
<dbReference type="SUPFAM" id="SSF48264">
    <property type="entry name" value="Cytochrome P450"/>
    <property type="match status" value="1"/>
</dbReference>
<evidence type="ECO:0000256" key="4">
    <source>
        <dbReference type="ARBA" id="ARBA00023004"/>
    </source>
</evidence>
<keyword evidence="2 6" id="KW-0479">Metal-binding</keyword>
<evidence type="ECO:0000256" key="3">
    <source>
        <dbReference type="ARBA" id="ARBA00023002"/>
    </source>
</evidence>
<keyword evidence="9" id="KW-1185">Reference proteome</keyword>
<keyword evidence="4 6" id="KW-0408">Iron</keyword>
<dbReference type="GO" id="GO:0016705">
    <property type="term" value="F:oxidoreductase activity, acting on paired donors, with incorporation or reduction of molecular oxygen"/>
    <property type="evidence" value="ECO:0007669"/>
    <property type="project" value="InterPro"/>
</dbReference>
<name>A0AAI8VWX3_9PEZI</name>
<feature type="binding site" description="axial binding residue" evidence="6">
    <location>
        <position position="460"/>
    </location>
    <ligand>
        <name>heme</name>
        <dbReference type="ChEBI" id="CHEBI:30413"/>
    </ligand>
    <ligandPart>
        <name>Fe</name>
        <dbReference type="ChEBI" id="CHEBI:18248"/>
    </ligandPart>
</feature>
<evidence type="ECO:0000313" key="9">
    <source>
        <dbReference type="Proteomes" id="UP001295740"/>
    </source>
</evidence>
<evidence type="ECO:0000256" key="2">
    <source>
        <dbReference type="ARBA" id="ARBA00022723"/>
    </source>
</evidence>
<evidence type="ECO:0000313" key="8">
    <source>
        <dbReference type="EMBL" id="CAJ2512579.1"/>
    </source>
</evidence>
<dbReference type="GO" id="GO:0020037">
    <property type="term" value="F:heme binding"/>
    <property type="evidence" value="ECO:0007669"/>
    <property type="project" value="InterPro"/>
</dbReference>
<sequence>MAVYTLILGLLAPLVILGVIRLIRPSAQAINFPPGPPSVPLLGNLHQVPPKKSFLELAELNRTYGSRGLMGLRLGPSANVVVLSSWKAVRDLVDQRGAIYSSRPYVPLVEYVVPPPGDIHLVFTPYGPKWRKGRKTVTDFLKDSEVDKLLPIQDAESSQLMFELLQDPKRYYDHIPRCFGAVITASVFGTRGMDYSDTAIVKRFFDVQGEWAGMLGDGSFPPFDVFPFLRYVPDVLLTPWRGWRKRAESLKQRQNGLYRELLSGVRERVAKGQSQHCFLAGLLQHREKDGYSDVELEYIGGLLMEGGSDTTAAVFETFVLAMAAFPQLQKRAQKEADAFFGHDKMSSDEKPSSENLPFLKACFLESLRWRPSFPMNIPHATSQDDTYEGFFIPAGTTVLMNIWAIHHDPDEYEDADSFDPSRFLKHPLGLRANVDEEAKMPETRGLRRPSYGFGAGRRVCPGQRMAENSLLMAMVKLLWSFDIVALPGPGQLDTSVLSGFRDAILTGPKHFGVDYVVRSEAKKKAIAQEWARADGFLKQYE</sequence>
<dbReference type="PANTHER" id="PTHR46300">
    <property type="entry name" value="P450, PUTATIVE (EUROFUNG)-RELATED-RELATED"/>
    <property type="match status" value="1"/>
</dbReference>
<dbReference type="AlphaFoldDB" id="A0AAI8VWX3"/>
<dbReference type="InterPro" id="IPR001128">
    <property type="entry name" value="Cyt_P450"/>
</dbReference>
<dbReference type="InterPro" id="IPR050364">
    <property type="entry name" value="Cytochrome_P450_fung"/>
</dbReference>
<comment type="cofactor">
    <cofactor evidence="6">
        <name>heme</name>
        <dbReference type="ChEBI" id="CHEBI:30413"/>
    </cofactor>
</comment>
<keyword evidence="6 7" id="KW-0349">Heme</keyword>
<dbReference type="PANTHER" id="PTHR46300:SF2">
    <property type="entry name" value="CYTOCHROME P450 MONOOXYGENASE ALNH-RELATED"/>
    <property type="match status" value="1"/>
</dbReference>
<dbReference type="Pfam" id="PF00067">
    <property type="entry name" value="p450"/>
    <property type="match status" value="1"/>
</dbReference>
<dbReference type="Proteomes" id="UP001295740">
    <property type="component" value="Unassembled WGS sequence"/>
</dbReference>
<evidence type="ECO:0000256" key="6">
    <source>
        <dbReference type="PIRSR" id="PIRSR602401-1"/>
    </source>
</evidence>